<accession>A0ABT2CV76</accession>
<evidence type="ECO:0000256" key="1">
    <source>
        <dbReference type="SAM" id="Phobius"/>
    </source>
</evidence>
<keyword evidence="1" id="KW-0812">Transmembrane</keyword>
<name>A0ABT2CV76_9BURK</name>
<sequence>MKPHRSPLLAAFLSVAVAGTAQAQARAPQADPAPQRPPLRIALSDEVVRQAVKETLAAEEKAAEQDRGRALSGDRYENFSRQFDEAKVPGCLRPDGLKNQPTYIFGGLLAAPFVAIAALRGKCN</sequence>
<evidence type="ECO:0000256" key="2">
    <source>
        <dbReference type="SAM" id="SignalP"/>
    </source>
</evidence>
<dbReference type="EMBL" id="JANUGU010000002">
    <property type="protein sequence ID" value="MCS0657883.1"/>
    <property type="molecule type" value="Genomic_DNA"/>
</dbReference>
<protein>
    <recommendedName>
        <fullName evidence="5">Secreted protein</fullName>
    </recommendedName>
</protein>
<proteinExistence type="predicted"/>
<comment type="caution">
    <text evidence="3">The sequence shown here is derived from an EMBL/GenBank/DDBJ whole genome shotgun (WGS) entry which is preliminary data.</text>
</comment>
<keyword evidence="1" id="KW-0472">Membrane</keyword>
<dbReference type="RefSeq" id="WP_258811080.1">
    <property type="nucleotide sequence ID" value="NZ_JANUGU010000002.1"/>
</dbReference>
<reference evidence="3 4" key="1">
    <citation type="submission" date="2022-08" db="EMBL/GenBank/DDBJ databases">
        <title>Reclassification of Massilia species as members of the genera Telluria, Duganella, Pseudoduganella, Mokoshia gen. nov. and Zemynaea gen. nov. using orthogonal and non-orthogonal genome-based approaches.</title>
        <authorList>
            <person name="Bowman J.P."/>
        </authorList>
    </citation>
    <scope>NUCLEOTIDE SEQUENCE [LARGE SCALE GENOMIC DNA]</scope>
    <source>
        <strain evidence="3 4">JCM 31606</strain>
    </source>
</reference>
<evidence type="ECO:0008006" key="5">
    <source>
        <dbReference type="Google" id="ProtNLM"/>
    </source>
</evidence>
<organism evidence="3 4">
    <name type="scientific">Massilia terrae</name>
    <dbReference type="NCBI Taxonomy" id="1811224"/>
    <lineage>
        <taxon>Bacteria</taxon>
        <taxon>Pseudomonadati</taxon>
        <taxon>Pseudomonadota</taxon>
        <taxon>Betaproteobacteria</taxon>
        <taxon>Burkholderiales</taxon>
        <taxon>Oxalobacteraceae</taxon>
        <taxon>Telluria group</taxon>
        <taxon>Massilia</taxon>
    </lineage>
</organism>
<keyword evidence="1" id="KW-1133">Transmembrane helix</keyword>
<feature type="transmembrane region" description="Helical" evidence="1">
    <location>
        <begin position="102"/>
        <end position="119"/>
    </location>
</feature>
<evidence type="ECO:0000313" key="4">
    <source>
        <dbReference type="Proteomes" id="UP001204621"/>
    </source>
</evidence>
<dbReference type="Proteomes" id="UP001204621">
    <property type="component" value="Unassembled WGS sequence"/>
</dbReference>
<gene>
    <name evidence="3" type="ORF">NX778_07390</name>
</gene>
<keyword evidence="4" id="KW-1185">Reference proteome</keyword>
<evidence type="ECO:0000313" key="3">
    <source>
        <dbReference type="EMBL" id="MCS0657883.1"/>
    </source>
</evidence>
<feature type="signal peptide" evidence="2">
    <location>
        <begin position="1"/>
        <end position="23"/>
    </location>
</feature>
<feature type="chain" id="PRO_5045484725" description="Secreted protein" evidence="2">
    <location>
        <begin position="24"/>
        <end position="124"/>
    </location>
</feature>
<keyword evidence="2" id="KW-0732">Signal</keyword>